<evidence type="ECO:0000313" key="3">
    <source>
        <dbReference type="Proteomes" id="UP000593571"/>
    </source>
</evidence>
<sequence length="126" mass="14118">MWKSRECGARLQETSTSPPDRNRVGGNLLVFSWYLLTAGIGSFTCCVPCNILLTLSPAELTALGGTPRWVNKPCSVNLSGQTLIFIMWDSVLTVKSQYLAAFLLVDNSNSIVFKKSLTRWFFFRVF</sequence>
<reference evidence="2 3" key="1">
    <citation type="journal article" date="2020" name="Nature">
        <title>Six reference-quality genomes reveal evolution of bat adaptations.</title>
        <authorList>
            <person name="Jebb D."/>
            <person name="Huang Z."/>
            <person name="Pippel M."/>
            <person name="Hughes G.M."/>
            <person name="Lavrichenko K."/>
            <person name="Devanna P."/>
            <person name="Winkler S."/>
            <person name="Jermiin L.S."/>
            <person name="Skirmuntt E.C."/>
            <person name="Katzourakis A."/>
            <person name="Burkitt-Gray L."/>
            <person name="Ray D.A."/>
            <person name="Sullivan K.A.M."/>
            <person name="Roscito J.G."/>
            <person name="Kirilenko B.M."/>
            <person name="Davalos L.M."/>
            <person name="Corthals A.P."/>
            <person name="Power M.L."/>
            <person name="Jones G."/>
            <person name="Ransome R.D."/>
            <person name="Dechmann D.K.N."/>
            <person name="Locatelli A.G."/>
            <person name="Puechmaille S.J."/>
            <person name="Fedrigo O."/>
            <person name="Jarvis E.D."/>
            <person name="Hiller M."/>
            <person name="Vernes S.C."/>
            <person name="Myers E.W."/>
            <person name="Teeling E.C."/>
        </authorList>
    </citation>
    <scope>NUCLEOTIDE SEQUENCE [LARGE SCALE GENOMIC DNA]</scope>
    <source>
        <strain evidence="2">MRouAeg1</strain>
        <tissue evidence="2">Muscle</tissue>
    </source>
</reference>
<keyword evidence="1" id="KW-1133">Transmembrane helix</keyword>
<keyword evidence="1" id="KW-0472">Membrane</keyword>
<dbReference type="Proteomes" id="UP000593571">
    <property type="component" value="Unassembled WGS sequence"/>
</dbReference>
<comment type="caution">
    <text evidence="2">The sequence shown here is derived from an EMBL/GenBank/DDBJ whole genome shotgun (WGS) entry which is preliminary data.</text>
</comment>
<gene>
    <name evidence="2" type="ORF">HJG63_010145</name>
</gene>
<keyword evidence="1" id="KW-0812">Transmembrane</keyword>
<protein>
    <submittedName>
        <fullName evidence="2">Uncharacterized protein</fullName>
    </submittedName>
</protein>
<evidence type="ECO:0000313" key="2">
    <source>
        <dbReference type="EMBL" id="KAF6495761.1"/>
    </source>
</evidence>
<dbReference type="EMBL" id="JACASE010000002">
    <property type="protein sequence ID" value="KAF6495761.1"/>
    <property type="molecule type" value="Genomic_DNA"/>
</dbReference>
<proteinExistence type="predicted"/>
<name>A0A7J8JGV1_ROUAE</name>
<accession>A0A7J8JGV1</accession>
<keyword evidence="3" id="KW-1185">Reference proteome</keyword>
<dbReference type="AlphaFoldDB" id="A0A7J8JGV1"/>
<evidence type="ECO:0000256" key="1">
    <source>
        <dbReference type="SAM" id="Phobius"/>
    </source>
</evidence>
<organism evidence="2 3">
    <name type="scientific">Rousettus aegyptiacus</name>
    <name type="common">Egyptian fruit bat</name>
    <name type="synonym">Pteropus aegyptiacus</name>
    <dbReference type="NCBI Taxonomy" id="9407"/>
    <lineage>
        <taxon>Eukaryota</taxon>
        <taxon>Metazoa</taxon>
        <taxon>Chordata</taxon>
        <taxon>Craniata</taxon>
        <taxon>Vertebrata</taxon>
        <taxon>Euteleostomi</taxon>
        <taxon>Mammalia</taxon>
        <taxon>Eutheria</taxon>
        <taxon>Laurasiatheria</taxon>
        <taxon>Chiroptera</taxon>
        <taxon>Yinpterochiroptera</taxon>
        <taxon>Pteropodoidea</taxon>
        <taxon>Pteropodidae</taxon>
        <taxon>Rousettinae</taxon>
        <taxon>Rousettus</taxon>
    </lineage>
</organism>
<feature type="transmembrane region" description="Helical" evidence="1">
    <location>
        <begin position="31"/>
        <end position="53"/>
    </location>
</feature>